<dbReference type="Pfam" id="PF03537">
    <property type="entry name" value="Glyco_hydro_114"/>
    <property type="match status" value="1"/>
</dbReference>
<feature type="domain" description="Copper amine oxidase-like N-terminal" evidence="2">
    <location>
        <begin position="31"/>
        <end position="141"/>
    </location>
</feature>
<accession>A0AAU9E9Q7</accession>
<gene>
    <name evidence="3" type="ORF">HLPR_08730</name>
</gene>
<dbReference type="SUPFAM" id="SSF55383">
    <property type="entry name" value="Copper amine oxidase, domain N"/>
    <property type="match status" value="1"/>
</dbReference>
<sequence length="434" mass="51236">MKKILLIIIFQIVVITFTFSENLTSNVSVFIDGNKVIFNENLASPFVDKNNRTLVPLRTVFEKYGAKVNWNFLKQEATIDYNNHFLEIPIGENYIYEDNIKYKNFAKAIIKNNRTYIPVRKIIELIGGKVNYDSNTKTVIINHNYKVRDEVLIKNKLLYQLQNLNIDDVINSGYKIIIMDYSEDGSENDAYSKDEIQRLKNSKITPLAYISIGEAEKYRYYWNDTFKKENFIGIENRDWQGNYKVRYWDSEWKNIVFTYLDKLIDSGFDGAYLDIVDAYEYWSDDENKEKNLFSDPKSEKQSAKLMIQFIKEINQYCKSKNPNFLVIPQNGSNIIDYDDGTYISNIDGIGIEDLWFMETERREDNDVYKRLQNLQTIKNAGKFVLVTDYIYDDFDTKENNTKRASIFINEANQNGFKYYISNRNRNLDEILKIK</sequence>
<dbReference type="InterPro" id="IPR016062">
    <property type="entry name" value="TM1410-rel"/>
</dbReference>
<dbReference type="InterPro" id="IPR012854">
    <property type="entry name" value="Cu_amine_oxidase-like_N"/>
</dbReference>
<dbReference type="Gene3D" id="3.30.457.10">
    <property type="entry name" value="Copper amine oxidase-like, N-terminal domain"/>
    <property type="match status" value="1"/>
</dbReference>
<dbReference type="KEGG" id="hprf:HLPR_08730"/>
<dbReference type="EMBL" id="AP028654">
    <property type="protein sequence ID" value="BEP28542.1"/>
    <property type="molecule type" value="Genomic_DNA"/>
</dbReference>
<dbReference type="AlphaFoldDB" id="A0AAU9E9Q7"/>
<feature type="domain" description="Glycoside-hydrolase family GH114 TIM-barrel" evidence="1">
    <location>
        <begin position="181"/>
        <end position="424"/>
    </location>
</feature>
<dbReference type="InterPro" id="IPR036582">
    <property type="entry name" value="Mao_N_sf"/>
</dbReference>
<evidence type="ECO:0000259" key="1">
    <source>
        <dbReference type="Pfam" id="PF03537"/>
    </source>
</evidence>
<dbReference type="RefSeq" id="WP_338536855.1">
    <property type="nucleotide sequence ID" value="NZ_AP028654.1"/>
</dbReference>
<dbReference type="SUPFAM" id="SSF51445">
    <property type="entry name" value="(Trans)glycosidases"/>
    <property type="match status" value="1"/>
</dbReference>
<organism evidence="3 4">
    <name type="scientific">Helicovermis profundi</name>
    <dbReference type="NCBI Taxonomy" id="3065157"/>
    <lineage>
        <taxon>Bacteria</taxon>
        <taxon>Bacillati</taxon>
        <taxon>Bacillota</taxon>
        <taxon>Clostridia</taxon>
        <taxon>Helicovermis</taxon>
    </lineage>
</organism>
<proteinExistence type="predicted"/>
<evidence type="ECO:0000313" key="3">
    <source>
        <dbReference type="EMBL" id="BEP28542.1"/>
    </source>
</evidence>
<dbReference type="Gene3D" id="3.20.20.70">
    <property type="entry name" value="Aldolase class I"/>
    <property type="match status" value="1"/>
</dbReference>
<dbReference type="InterPro" id="IPR004352">
    <property type="entry name" value="GH114_TIM-barrel"/>
</dbReference>
<dbReference type="InterPro" id="IPR017853">
    <property type="entry name" value="GH"/>
</dbReference>
<evidence type="ECO:0008006" key="5">
    <source>
        <dbReference type="Google" id="ProtNLM"/>
    </source>
</evidence>
<dbReference type="Pfam" id="PF07833">
    <property type="entry name" value="Cu_amine_oxidN1"/>
    <property type="match status" value="1"/>
</dbReference>
<protein>
    <recommendedName>
        <fullName evidence="5">Copper amine oxidase-like N-terminal domain-containing protein</fullName>
    </recommendedName>
</protein>
<keyword evidence="4" id="KW-1185">Reference proteome</keyword>
<dbReference type="Proteomes" id="UP001321786">
    <property type="component" value="Chromosome"/>
</dbReference>
<dbReference type="PANTHER" id="PTHR35882:SF1">
    <property type="match status" value="1"/>
</dbReference>
<dbReference type="InterPro" id="IPR016063">
    <property type="entry name" value="TM1410_Glycdase"/>
</dbReference>
<dbReference type="InterPro" id="IPR013785">
    <property type="entry name" value="Aldolase_TIM"/>
</dbReference>
<name>A0AAU9E9Q7_9FIRM</name>
<evidence type="ECO:0000313" key="4">
    <source>
        <dbReference type="Proteomes" id="UP001321786"/>
    </source>
</evidence>
<dbReference type="PANTHER" id="PTHR35882">
    <property type="entry name" value="PELA"/>
    <property type="match status" value="1"/>
</dbReference>
<dbReference type="PRINTS" id="PR01545">
    <property type="entry name" value="THEMAYE10DUF"/>
</dbReference>
<dbReference type="NCBIfam" id="TIGR01370">
    <property type="entry name" value="MJ1477/TM1410 family putative glycoside hydrolase"/>
    <property type="match status" value="1"/>
</dbReference>
<evidence type="ECO:0000259" key="2">
    <source>
        <dbReference type="Pfam" id="PF07833"/>
    </source>
</evidence>
<reference evidence="3 4" key="1">
    <citation type="submission" date="2023-08" db="EMBL/GenBank/DDBJ databases">
        <title>Helicovermis profunda gen. nov., sp. nov., a novel mesophilic, fermentative bacterium within the Bacillota from a deep-sea hydrothermal vent chimney.</title>
        <authorList>
            <person name="Miyazaki U."/>
            <person name="Mizutani D."/>
            <person name="Hashimoto Y."/>
            <person name="Tame A."/>
            <person name="Sawayama S."/>
            <person name="Miyazaki J."/>
            <person name="Takai K."/>
            <person name="Nakagawa S."/>
        </authorList>
    </citation>
    <scope>NUCLEOTIDE SEQUENCE [LARGE SCALE GENOMIC DNA]</scope>
    <source>
        <strain evidence="3 4">S502</strain>
    </source>
</reference>